<feature type="transmembrane region" description="Helical" evidence="1">
    <location>
        <begin position="7"/>
        <end position="24"/>
    </location>
</feature>
<feature type="domain" description="Calcineurin-like phosphoesterase" evidence="2">
    <location>
        <begin position="82"/>
        <end position="261"/>
    </location>
</feature>
<reference evidence="3 4" key="1">
    <citation type="journal article" date="2016" name="Nat. Commun.">
        <title>Thousands of microbial genomes shed light on interconnected biogeochemical processes in an aquifer system.</title>
        <authorList>
            <person name="Anantharaman K."/>
            <person name="Brown C.T."/>
            <person name="Hug L.A."/>
            <person name="Sharon I."/>
            <person name="Castelle C.J."/>
            <person name="Probst A.J."/>
            <person name="Thomas B.C."/>
            <person name="Singh A."/>
            <person name="Wilkins M.J."/>
            <person name="Karaoz U."/>
            <person name="Brodie E.L."/>
            <person name="Williams K.H."/>
            <person name="Hubbard S.S."/>
            <person name="Banfield J.F."/>
        </authorList>
    </citation>
    <scope>NUCLEOTIDE SEQUENCE [LARGE SCALE GENOMIC DNA]</scope>
</reference>
<protein>
    <recommendedName>
        <fullName evidence="2">Calcineurin-like phosphoesterase domain-containing protein</fullName>
    </recommendedName>
</protein>
<dbReference type="SUPFAM" id="SSF56300">
    <property type="entry name" value="Metallo-dependent phosphatases"/>
    <property type="match status" value="1"/>
</dbReference>
<dbReference type="GO" id="GO:0016787">
    <property type="term" value="F:hydrolase activity"/>
    <property type="evidence" value="ECO:0007669"/>
    <property type="project" value="InterPro"/>
</dbReference>
<dbReference type="InterPro" id="IPR051158">
    <property type="entry name" value="Metallophosphoesterase_sf"/>
</dbReference>
<keyword evidence="1" id="KW-0472">Membrane</keyword>
<organism evidence="3 4">
    <name type="scientific">Candidatus Magasanikbacteria bacterium RIFOXYA2_FULL_44_8</name>
    <dbReference type="NCBI Taxonomy" id="1798696"/>
    <lineage>
        <taxon>Bacteria</taxon>
        <taxon>Candidatus Magasanikiibacteriota</taxon>
    </lineage>
</organism>
<keyword evidence="1" id="KW-0812">Transmembrane</keyword>
<proteinExistence type="predicted"/>
<evidence type="ECO:0000256" key="1">
    <source>
        <dbReference type="SAM" id="Phobius"/>
    </source>
</evidence>
<keyword evidence="1" id="KW-1133">Transmembrane helix</keyword>
<dbReference type="Proteomes" id="UP000177803">
    <property type="component" value="Unassembled WGS sequence"/>
</dbReference>
<evidence type="ECO:0000313" key="4">
    <source>
        <dbReference type="Proteomes" id="UP000177803"/>
    </source>
</evidence>
<comment type="caution">
    <text evidence="3">The sequence shown here is derived from an EMBL/GenBank/DDBJ whole genome shotgun (WGS) entry which is preliminary data.</text>
</comment>
<dbReference type="PANTHER" id="PTHR31302">
    <property type="entry name" value="TRANSMEMBRANE PROTEIN WITH METALLOPHOSPHOESTERASE DOMAIN-RELATED"/>
    <property type="match status" value="1"/>
</dbReference>
<dbReference type="EMBL" id="MFQR01000012">
    <property type="protein sequence ID" value="OGH84603.1"/>
    <property type="molecule type" value="Genomic_DNA"/>
</dbReference>
<dbReference type="InterPro" id="IPR004843">
    <property type="entry name" value="Calcineurin-like_PHP"/>
</dbReference>
<name>A0A1F6NLI3_9BACT</name>
<dbReference type="InterPro" id="IPR029052">
    <property type="entry name" value="Metallo-depent_PP-like"/>
</dbReference>
<feature type="transmembrane region" description="Helical" evidence="1">
    <location>
        <begin position="40"/>
        <end position="61"/>
    </location>
</feature>
<dbReference type="AlphaFoldDB" id="A0A1F6NLI3"/>
<accession>A0A1F6NLI3</accession>
<dbReference type="Gene3D" id="3.60.21.10">
    <property type="match status" value="1"/>
</dbReference>
<evidence type="ECO:0000313" key="3">
    <source>
        <dbReference type="EMBL" id="OGH84603.1"/>
    </source>
</evidence>
<sequence length="325" mass="37028">MTNFFDIVIYGYWLCAGYGSYIIWRDRKNPTTVFGQYKKFSLGVIIILLFGAVVIFDAHFIEPWTIRTTPVAIDMKNLTAPIKIAFVSDIQVGNHKKSEWVEKIVERIKQEKPDLVLLGGDQIDNEGTFEDESVYLEPLKKLVGEYPIYAVMGNHEYGIGNRVRDNSRYWSGDRSQLEIDRFKQLNIPILHNDLICPEIQKQKICLYGVDDPWGSKIDYTNLKNWNQTTPLVLLTHNPDAVMTWPDNITKPNLTLAGHTHGGQIYLPIIGPLGSAGIDLPKKYYRGLNDYHDIPIYTSVGIGESGGQLRFWTLPEIAIITLKPQE</sequence>
<gene>
    <name evidence="3" type="ORF">A2261_03180</name>
</gene>
<evidence type="ECO:0000259" key="2">
    <source>
        <dbReference type="Pfam" id="PF00149"/>
    </source>
</evidence>
<dbReference type="Pfam" id="PF00149">
    <property type="entry name" value="Metallophos"/>
    <property type="match status" value="1"/>
</dbReference>
<dbReference type="PANTHER" id="PTHR31302:SF0">
    <property type="entry name" value="TRANSMEMBRANE PROTEIN WITH METALLOPHOSPHOESTERASE DOMAIN"/>
    <property type="match status" value="1"/>
</dbReference>